<keyword evidence="3 7" id="KW-0694">RNA-binding</keyword>
<dbReference type="Gene3D" id="3.90.470.10">
    <property type="entry name" value="Ribosomal protein L22/L17"/>
    <property type="match status" value="1"/>
</dbReference>
<dbReference type="SUPFAM" id="SSF54843">
    <property type="entry name" value="Ribosomal protein L22"/>
    <property type="match status" value="1"/>
</dbReference>
<evidence type="ECO:0000313" key="13">
    <source>
        <dbReference type="Proteomes" id="UP000176662"/>
    </source>
</evidence>
<feature type="region of interest" description="Disordered" evidence="11">
    <location>
        <begin position="131"/>
        <end position="174"/>
    </location>
</feature>
<evidence type="ECO:0000256" key="7">
    <source>
        <dbReference type="HAMAP-Rule" id="MF_01331"/>
    </source>
</evidence>
<dbReference type="InterPro" id="IPR001063">
    <property type="entry name" value="Ribosomal_uL22"/>
</dbReference>
<dbReference type="GO" id="GO:0019843">
    <property type="term" value="F:rRNA binding"/>
    <property type="evidence" value="ECO:0007669"/>
    <property type="project" value="UniProtKB-UniRule"/>
</dbReference>
<dbReference type="PANTHER" id="PTHR13501">
    <property type="entry name" value="CHLOROPLAST 50S RIBOSOMAL PROTEIN L22-RELATED"/>
    <property type="match status" value="1"/>
</dbReference>
<sequence length="174" mass="20109">MPVTAKLNYLRIAPRKVRLAADLIRGKSVKEAESLLNFAVKKSSLPLAKLLKQAVISAQNLFQLEPDNLYISKIMVDEGPKFKRWRARSKGQAYEIQKKSSHIILVLEEKTKTKKKAKVKKPLVEKAAEVAKEEKKPLKTEKTLPDREKFRPKFEEKKPRGQKGMNRIFRRKAF</sequence>
<dbReference type="InterPro" id="IPR018260">
    <property type="entry name" value="Ribosomal_uL22_CS"/>
</dbReference>
<dbReference type="AlphaFoldDB" id="A0A1G2DZI8"/>
<dbReference type="GO" id="GO:0022625">
    <property type="term" value="C:cytosolic large ribosomal subunit"/>
    <property type="evidence" value="ECO:0007669"/>
    <property type="project" value="TreeGrafter"/>
</dbReference>
<evidence type="ECO:0000256" key="4">
    <source>
        <dbReference type="ARBA" id="ARBA00022980"/>
    </source>
</evidence>
<evidence type="ECO:0000256" key="9">
    <source>
        <dbReference type="RuleBase" id="RU004006"/>
    </source>
</evidence>
<evidence type="ECO:0000256" key="8">
    <source>
        <dbReference type="RuleBase" id="RU004005"/>
    </source>
</evidence>
<comment type="function">
    <text evidence="7 10">This protein binds specifically to 23S rRNA; its binding is stimulated by other ribosomal proteins, e.g., L4, L17, and L20. It is important during the early stages of 50S assembly. It makes multiple contacts with different domains of the 23S rRNA in the assembled 50S subunit and ribosome.</text>
</comment>
<comment type="caution">
    <text evidence="12">The sequence shown here is derived from an EMBL/GenBank/DDBJ whole genome shotgun (WGS) entry which is preliminary data.</text>
</comment>
<evidence type="ECO:0000256" key="3">
    <source>
        <dbReference type="ARBA" id="ARBA00022884"/>
    </source>
</evidence>
<organism evidence="12 13">
    <name type="scientific">Candidatus Nealsonbacteria bacterium RBG_13_38_11</name>
    <dbReference type="NCBI Taxonomy" id="1801662"/>
    <lineage>
        <taxon>Bacteria</taxon>
        <taxon>Candidatus Nealsoniibacteriota</taxon>
    </lineage>
</organism>
<evidence type="ECO:0000256" key="2">
    <source>
        <dbReference type="ARBA" id="ARBA00022730"/>
    </source>
</evidence>
<reference evidence="12 13" key="1">
    <citation type="journal article" date="2016" name="Nat. Commun.">
        <title>Thousands of microbial genomes shed light on interconnected biogeochemical processes in an aquifer system.</title>
        <authorList>
            <person name="Anantharaman K."/>
            <person name="Brown C.T."/>
            <person name="Hug L.A."/>
            <person name="Sharon I."/>
            <person name="Castelle C.J."/>
            <person name="Probst A.J."/>
            <person name="Thomas B.C."/>
            <person name="Singh A."/>
            <person name="Wilkins M.J."/>
            <person name="Karaoz U."/>
            <person name="Brodie E.L."/>
            <person name="Williams K.H."/>
            <person name="Hubbard S.S."/>
            <person name="Banfield J.F."/>
        </authorList>
    </citation>
    <scope>NUCLEOTIDE SEQUENCE [LARGE SCALE GENOMIC DNA]</scope>
</reference>
<dbReference type="PROSITE" id="PS00464">
    <property type="entry name" value="RIBOSOMAL_L22"/>
    <property type="match status" value="1"/>
</dbReference>
<comment type="function">
    <text evidence="7">The globular domain of the protein is located near the polypeptide exit tunnel on the outside of the subunit, while an extended beta-hairpin is found that lines the wall of the exit tunnel in the center of the 70S ribosome.</text>
</comment>
<evidence type="ECO:0000313" key="12">
    <source>
        <dbReference type="EMBL" id="OGZ18460.1"/>
    </source>
</evidence>
<dbReference type="InterPro" id="IPR005727">
    <property type="entry name" value="Ribosomal_uL22_bac/chlpt-type"/>
</dbReference>
<feature type="compositionally biased region" description="Basic and acidic residues" evidence="11">
    <location>
        <begin position="131"/>
        <end position="159"/>
    </location>
</feature>
<dbReference type="NCBIfam" id="TIGR01044">
    <property type="entry name" value="rplV_bact"/>
    <property type="match status" value="1"/>
</dbReference>
<dbReference type="InterPro" id="IPR036394">
    <property type="entry name" value="Ribosomal_uL22_sf"/>
</dbReference>
<accession>A0A1G2DZI8</accession>
<keyword evidence="4 7" id="KW-0689">Ribosomal protein</keyword>
<keyword evidence="2 7" id="KW-0699">rRNA-binding</keyword>
<evidence type="ECO:0000256" key="6">
    <source>
        <dbReference type="ARBA" id="ARBA00035207"/>
    </source>
</evidence>
<dbReference type="GO" id="GO:0003735">
    <property type="term" value="F:structural constituent of ribosome"/>
    <property type="evidence" value="ECO:0007669"/>
    <property type="project" value="InterPro"/>
</dbReference>
<dbReference type="CDD" id="cd00336">
    <property type="entry name" value="Ribosomal_L22"/>
    <property type="match status" value="1"/>
</dbReference>
<dbReference type="Pfam" id="PF00237">
    <property type="entry name" value="Ribosomal_L22"/>
    <property type="match status" value="1"/>
</dbReference>
<proteinExistence type="inferred from homology"/>
<dbReference type="InterPro" id="IPR047867">
    <property type="entry name" value="Ribosomal_uL22_bac/org-type"/>
</dbReference>
<evidence type="ECO:0000256" key="5">
    <source>
        <dbReference type="ARBA" id="ARBA00023274"/>
    </source>
</evidence>
<evidence type="ECO:0000256" key="10">
    <source>
        <dbReference type="RuleBase" id="RU004008"/>
    </source>
</evidence>
<evidence type="ECO:0000256" key="1">
    <source>
        <dbReference type="ARBA" id="ARBA00009451"/>
    </source>
</evidence>
<protein>
    <recommendedName>
        <fullName evidence="6 7">Large ribosomal subunit protein uL22</fullName>
    </recommendedName>
</protein>
<dbReference type="PANTHER" id="PTHR13501:SF8">
    <property type="entry name" value="LARGE RIBOSOMAL SUBUNIT PROTEIN UL22M"/>
    <property type="match status" value="1"/>
</dbReference>
<name>A0A1G2DZI8_9BACT</name>
<comment type="similarity">
    <text evidence="1 7 8">Belongs to the universal ribosomal protein uL22 family.</text>
</comment>
<dbReference type="EMBL" id="MHLX01000035">
    <property type="protein sequence ID" value="OGZ18460.1"/>
    <property type="molecule type" value="Genomic_DNA"/>
</dbReference>
<dbReference type="GO" id="GO:0006412">
    <property type="term" value="P:translation"/>
    <property type="evidence" value="ECO:0007669"/>
    <property type="project" value="UniProtKB-UniRule"/>
</dbReference>
<dbReference type="HAMAP" id="MF_01331_B">
    <property type="entry name" value="Ribosomal_uL22_B"/>
    <property type="match status" value="1"/>
</dbReference>
<dbReference type="Proteomes" id="UP000176662">
    <property type="component" value="Unassembled WGS sequence"/>
</dbReference>
<gene>
    <name evidence="7" type="primary">rplV</name>
    <name evidence="12" type="ORF">A2Z68_00155</name>
</gene>
<comment type="subunit">
    <text evidence="7 9">Part of the 50S ribosomal subunit.</text>
</comment>
<evidence type="ECO:0000256" key="11">
    <source>
        <dbReference type="SAM" id="MobiDB-lite"/>
    </source>
</evidence>
<keyword evidence="5 7" id="KW-0687">Ribonucleoprotein</keyword>